<evidence type="ECO:0000313" key="1">
    <source>
        <dbReference type="EMBL" id="CBW74951.1"/>
    </source>
</evidence>
<dbReference type="AlphaFoldDB" id="E5AQR9"/>
<dbReference type="KEGG" id="brh:RBRH_03652"/>
<gene>
    <name evidence="1" type="ordered locus">RBRH_03652</name>
</gene>
<name>E5AQR9_MYCRK</name>
<dbReference type="Proteomes" id="UP000007437">
    <property type="component" value="Chromosome"/>
</dbReference>
<reference evidence="1 2" key="1">
    <citation type="journal article" date="2011" name="J. Bacteriol.">
        <title>Complete genome sequence of Burkholderia rhizoxinica, an endosymbiont of Rhizopus microsporus.</title>
        <authorList>
            <person name="Lackner G."/>
            <person name="Moebius N."/>
            <person name="Partida-Martinez L."/>
            <person name="Hertweck C."/>
        </authorList>
    </citation>
    <scope>NUCLEOTIDE SEQUENCE [LARGE SCALE GENOMIC DNA]</scope>
    <source>
        <strain evidence="2">DSM 19002 / CIP 109453 / HKI 454</strain>
    </source>
</reference>
<proteinExistence type="predicted"/>
<sequence>MAPARVAGAFDMSAYNRRAATSWAPSPARLDLAHGGPLTLTA</sequence>
<dbReference type="STRING" id="882378.RBRH_03652"/>
<dbReference type="EMBL" id="FR687359">
    <property type="protein sequence ID" value="CBW74951.1"/>
    <property type="molecule type" value="Genomic_DNA"/>
</dbReference>
<organism evidence="1 2">
    <name type="scientific">Mycetohabitans rhizoxinica (strain DSM 19002 / CIP 109453 / HKI 454)</name>
    <name type="common">Paraburkholderia rhizoxinica</name>
    <dbReference type="NCBI Taxonomy" id="882378"/>
    <lineage>
        <taxon>Bacteria</taxon>
        <taxon>Pseudomonadati</taxon>
        <taxon>Pseudomonadota</taxon>
        <taxon>Betaproteobacteria</taxon>
        <taxon>Burkholderiales</taxon>
        <taxon>Burkholderiaceae</taxon>
        <taxon>Mycetohabitans</taxon>
    </lineage>
</organism>
<evidence type="ECO:0000313" key="2">
    <source>
        <dbReference type="Proteomes" id="UP000007437"/>
    </source>
</evidence>
<accession>E5AQR9</accession>
<dbReference type="HOGENOM" id="CLU_3248517_0_0_4"/>
<protein>
    <submittedName>
        <fullName evidence="1">Uncharacterized protein</fullName>
    </submittedName>
</protein>